<keyword evidence="5" id="KW-0378">Hydrolase</keyword>
<accession>A0A6B3N5E9</accession>
<evidence type="ECO:0000256" key="1">
    <source>
        <dbReference type="ARBA" id="ARBA00004240"/>
    </source>
</evidence>
<proteinExistence type="predicted"/>
<dbReference type="GO" id="GO:0016787">
    <property type="term" value="F:hydrolase activity"/>
    <property type="evidence" value="ECO:0007669"/>
    <property type="project" value="UniProtKB-KW"/>
</dbReference>
<dbReference type="InterPro" id="IPR029058">
    <property type="entry name" value="AB_hydrolase_fold"/>
</dbReference>
<evidence type="ECO:0000256" key="4">
    <source>
        <dbReference type="ARBA" id="ARBA00023136"/>
    </source>
</evidence>
<evidence type="ECO:0000256" key="2">
    <source>
        <dbReference type="ARBA" id="ARBA00004370"/>
    </source>
</evidence>
<dbReference type="SUPFAM" id="SSF53474">
    <property type="entry name" value="alpha/beta-Hydrolases"/>
    <property type="match status" value="1"/>
</dbReference>
<protein>
    <submittedName>
        <fullName evidence="5">Alpha/beta hydrolase</fullName>
    </submittedName>
</protein>
<dbReference type="PANTHER" id="PTHR48182:SF2">
    <property type="entry name" value="PROTEIN SERAC1"/>
    <property type="match status" value="1"/>
</dbReference>
<dbReference type="Gene3D" id="3.40.50.1820">
    <property type="entry name" value="alpha/beta hydrolase"/>
    <property type="match status" value="1"/>
</dbReference>
<dbReference type="GO" id="GO:0016020">
    <property type="term" value="C:membrane"/>
    <property type="evidence" value="ECO:0007669"/>
    <property type="project" value="UniProtKB-SubCell"/>
</dbReference>
<comment type="subcellular location">
    <subcellularLocation>
        <location evidence="1">Endoplasmic reticulum</location>
    </subcellularLocation>
    <subcellularLocation>
        <location evidence="2">Membrane</location>
    </subcellularLocation>
</comment>
<evidence type="ECO:0000313" key="5">
    <source>
        <dbReference type="EMBL" id="NER26790.1"/>
    </source>
</evidence>
<gene>
    <name evidence="5" type="ORF">F6J89_03965</name>
</gene>
<sequence>MSEPNDLIKISGCDNHQRLGDVIFVHGLDGNARSTWHPKGRVDDDDFWPNWLGQELPDLGIWSLSYKVEPFKWKGETMPLVDRATNTLAILDINKIGNRPLIFITHSLGGLLVKQMLRHGLDYGSPRWKPIVEQTKGVIFLHNCCFIATIFY</sequence>
<dbReference type="EMBL" id="JAAHFQ010000050">
    <property type="protein sequence ID" value="NER26790.1"/>
    <property type="molecule type" value="Genomic_DNA"/>
</dbReference>
<evidence type="ECO:0000256" key="3">
    <source>
        <dbReference type="ARBA" id="ARBA00022824"/>
    </source>
</evidence>
<dbReference type="AlphaFoldDB" id="A0A6B3N5E9"/>
<organism evidence="5">
    <name type="scientific">Symploca sp. SIO1C4</name>
    <dbReference type="NCBI Taxonomy" id="2607765"/>
    <lineage>
        <taxon>Bacteria</taxon>
        <taxon>Bacillati</taxon>
        <taxon>Cyanobacteriota</taxon>
        <taxon>Cyanophyceae</taxon>
        <taxon>Coleofasciculales</taxon>
        <taxon>Coleofasciculaceae</taxon>
        <taxon>Symploca</taxon>
    </lineage>
</organism>
<keyword evidence="4" id="KW-0472">Membrane</keyword>
<comment type="caution">
    <text evidence="5">The sequence shown here is derived from an EMBL/GenBank/DDBJ whole genome shotgun (WGS) entry which is preliminary data.</text>
</comment>
<name>A0A6B3N5E9_9CYAN</name>
<dbReference type="InterPro" id="IPR052374">
    <property type="entry name" value="SERAC1"/>
</dbReference>
<reference evidence="5" key="1">
    <citation type="submission" date="2019-11" db="EMBL/GenBank/DDBJ databases">
        <title>Genomic insights into an expanded diversity of filamentous marine cyanobacteria reveals the extraordinary biosynthetic potential of Moorea and Okeania.</title>
        <authorList>
            <person name="Ferreira Leao T."/>
            <person name="Wang M."/>
            <person name="Moss N."/>
            <person name="Da Silva R."/>
            <person name="Sanders J."/>
            <person name="Nurk S."/>
            <person name="Gurevich A."/>
            <person name="Humphrey G."/>
            <person name="Reher R."/>
            <person name="Zhu Q."/>
            <person name="Belda-Ferre P."/>
            <person name="Glukhov E."/>
            <person name="Rex R."/>
            <person name="Dorrestein P.C."/>
            <person name="Knight R."/>
            <person name="Pevzner P."/>
            <person name="Gerwick W.H."/>
            <person name="Gerwick L."/>
        </authorList>
    </citation>
    <scope>NUCLEOTIDE SEQUENCE</scope>
    <source>
        <strain evidence="5">SIO1C4</strain>
    </source>
</reference>
<keyword evidence="3" id="KW-0256">Endoplasmic reticulum</keyword>
<dbReference type="PANTHER" id="PTHR48182">
    <property type="entry name" value="PROTEIN SERAC1"/>
    <property type="match status" value="1"/>
</dbReference>